<dbReference type="GO" id="GO:0032389">
    <property type="term" value="C:MutLalpha complex"/>
    <property type="evidence" value="ECO:0007669"/>
    <property type="project" value="TreeGrafter"/>
</dbReference>
<accession>A0A1B0DEP2</accession>
<dbReference type="InterPro" id="IPR038973">
    <property type="entry name" value="MutL/Mlh/Pms-like"/>
</dbReference>
<dbReference type="VEuPathDB" id="VectorBase:PPAPM1_003045"/>
<dbReference type="EnsemblMetazoa" id="PPAI006391-RA">
    <property type="protein sequence ID" value="PPAI006391-PA"/>
    <property type="gene ID" value="PPAI006391"/>
</dbReference>
<feature type="domain" description="DNA mismatch repair protein Mlh1 C-terminal" evidence="2">
    <location>
        <begin position="101"/>
        <end position="340"/>
    </location>
</feature>
<dbReference type="PANTHER" id="PTHR10073">
    <property type="entry name" value="DNA MISMATCH REPAIR PROTEIN MLH, PMS, MUTL"/>
    <property type="match status" value="1"/>
</dbReference>
<dbReference type="InterPro" id="IPR032189">
    <property type="entry name" value="Mlh1_C"/>
</dbReference>
<dbReference type="GO" id="GO:0006298">
    <property type="term" value="P:mismatch repair"/>
    <property type="evidence" value="ECO:0007669"/>
    <property type="project" value="InterPro"/>
</dbReference>
<dbReference type="Proteomes" id="UP000092462">
    <property type="component" value="Unassembled WGS sequence"/>
</dbReference>
<name>A0A1B0DEP2_PHLPP</name>
<feature type="compositionally biased region" description="Polar residues" evidence="1">
    <location>
        <begin position="17"/>
        <end position="30"/>
    </location>
</feature>
<feature type="compositionally biased region" description="Basic and acidic residues" evidence="1">
    <location>
        <begin position="51"/>
        <end position="62"/>
    </location>
</feature>
<reference evidence="3" key="1">
    <citation type="submission" date="2022-08" db="UniProtKB">
        <authorList>
            <consortium name="EnsemblMetazoa"/>
        </authorList>
    </citation>
    <scope>IDENTIFICATION</scope>
    <source>
        <strain evidence="3">Israel</strain>
    </source>
</reference>
<dbReference type="Pfam" id="PF16413">
    <property type="entry name" value="Mlh1_C"/>
    <property type="match status" value="1"/>
</dbReference>
<evidence type="ECO:0000259" key="2">
    <source>
        <dbReference type="Pfam" id="PF16413"/>
    </source>
</evidence>
<feature type="compositionally biased region" description="Low complexity" evidence="1">
    <location>
        <begin position="31"/>
        <end position="45"/>
    </location>
</feature>
<proteinExistence type="predicted"/>
<evidence type="ECO:0000313" key="3">
    <source>
        <dbReference type="EnsemblMetazoa" id="PPAI006391-PA"/>
    </source>
</evidence>
<dbReference type="PANTHER" id="PTHR10073:SF12">
    <property type="entry name" value="DNA MISMATCH REPAIR PROTEIN MLH1"/>
    <property type="match status" value="1"/>
</dbReference>
<dbReference type="EMBL" id="AJVK01014883">
    <property type="status" value="NOT_ANNOTATED_CDS"/>
    <property type="molecule type" value="Genomic_DNA"/>
</dbReference>
<sequence length="340" mass="38903">RIVQKIEEKLLEGKSSKTFYTESRLPGQTTPSSSSKSKPSRSSSSIGLTDSKTEKKPSQEELKIVRTDTREVKIEKYLSTSFSASQTIRDPEGETPRKITKLTSVLSLRKAVEDSCSKHLRKIISESSFVGCVDKEHFLIQCQDKMFLCDTRKLSKELFYQILLYDFENFGKIELEEPLKLGELALLALESEESGWTPEDGDKEDLVERIVEILCDKSPIMKEYYKLSINRQDRTLDTLPLILANFTPPLSHLPMFILRLATEVKWENEKECFETLSKEIAKFYAEIEHSGPDDESSATLEHVLYPAMKEYLIPPENFASNKAFLEVAALPELHKVFERC</sequence>
<dbReference type="AlphaFoldDB" id="A0A1B0DEP2"/>
<protein>
    <recommendedName>
        <fullName evidence="2">DNA mismatch repair protein Mlh1 C-terminal domain-containing protein</fullName>
    </recommendedName>
</protein>
<dbReference type="VEuPathDB" id="VectorBase:PPAI006391"/>
<dbReference type="GO" id="GO:0140664">
    <property type="term" value="F:ATP-dependent DNA damage sensor activity"/>
    <property type="evidence" value="ECO:0007669"/>
    <property type="project" value="InterPro"/>
</dbReference>
<dbReference type="GO" id="GO:0016887">
    <property type="term" value="F:ATP hydrolysis activity"/>
    <property type="evidence" value="ECO:0007669"/>
    <property type="project" value="InterPro"/>
</dbReference>
<evidence type="ECO:0000313" key="4">
    <source>
        <dbReference type="Proteomes" id="UP000092462"/>
    </source>
</evidence>
<organism evidence="3 4">
    <name type="scientific">Phlebotomus papatasi</name>
    <name type="common">Sandfly</name>
    <dbReference type="NCBI Taxonomy" id="29031"/>
    <lineage>
        <taxon>Eukaryota</taxon>
        <taxon>Metazoa</taxon>
        <taxon>Ecdysozoa</taxon>
        <taxon>Arthropoda</taxon>
        <taxon>Hexapoda</taxon>
        <taxon>Insecta</taxon>
        <taxon>Pterygota</taxon>
        <taxon>Neoptera</taxon>
        <taxon>Endopterygota</taxon>
        <taxon>Diptera</taxon>
        <taxon>Nematocera</taxon>
        <taxon>Psychodoidea</taxon>
        <taxon>Psychodidae</taxon>
        <taxon>Phlebotomus</taxon>
        <taxon>Phlebotomus</taxon>
    </lineage>
</organism>
<feature type="region of interest" description="Disordered" evidence="1">
    <location>
        <begin position="17"/>
        <end position="62"/>
    </location>
</feature>
<evidence type="ECO:0000256" key="1">
    <source>
        <dbReference type="SAM" id="MobiDB-lite"/>
    </source>
</evidence>
<keyword evidence="4" id="KW-1185">Reference proteome</keyword>